<name>A0A4Q7PKU1_9FIRM</name>
<dbReference type="Pfam" id="PF02687">
    <property type="entry name" value="FtsX"/>
    <property type="match status" value="1"/>
</dbReference>
<keyword evidence="4 6" id="KW-1133">Transmembrane helix</keyword>
<evidence type="ECO:0000256" key="5">
    <source>
        <dbReference type="ARBA" id="ARBA00023136"/>
    </source>
</evidence>
<feature type="transmembrane region" description="Helical" evidence="6">
    <location>
        <begin position="20"/>
        <end position="38"/>
    </location>
</feature>
<feature type="domain" description="ABC3 transporter permease C-terminal" evidence="7">
    <location>
        <begin position="312"/>
        <end position="461"/>
    </location>
</feature>
<keyword evidence="9" id="KW-1185">Reference proteome</keyword>
<evidence type="ECO:0000256" key="6">
    <source>
        <dbReference type="SAM" id="Phobius"/>
    </source>
</evidence>
<gene>
    <name evidence="8" type="ORF">EV209_1792</name>
</gene>
<dbReference type="GO" id="GO:0022857">
    <property type="term" value="F:transmembrane transporter activity"/>
    <property type="evidence" value="ECO:0007669"/>
    <property type="project" value="TreeGrafter"/>
</dbReference>
<evidence type="ECO:0000256" key="2">
    <source>
        <dbReference type="ARBA" id="ARBA00022475"/>
    </source>
</evidence>
<comment type="subcellular location">
    <subcellularLocation>
        <location evidence="1">Cell membrane</location>
        <topology evidence="1">Multi-pass membrane protein</topology>
    </subcellularLocation>
</comment>
<sequence>MYILKNALKNIGRNKGRNILLGIIIFVLILSTTAALVINSTTKGIIDDYKTRFGSKITLSVDFDKLMSEQKPNADGILAFPEAPVISSEQYMSFAESEYLKSYHMDMLAGVALEELEAVDEKANDVMAGSIGGSADDEYISPEAKLLGYSDTNNLPDFTDGLRKIIEGSLFKNKNECLISSDFADLNGLKTGDSFVVKDTASKKNVMLTVAGVYADATKASDVPQGSFSLEGSYGNRRNEILVGLETMTANFSVNDLSVNAEYELKTPDLVKDFEKELREKGLPAVYNVETDEANYNKIVAPVVGLSKISMAFMWVILVVGGIILLFITSMAIRERKYEIGVLRAMGMKKSKVAIMLVIETVMITVLCLGAGLGIGSALSQPIADSLIAGQVKAVENQPTQNGSINGAISIGGAGEPDIEPLKEIDVSLTPETALQIMLIALALALLSSSTGVIFITKYEPTKILWERN</sequence>
<feature type="transmembrane region" description="Helical" evidence="6">
    <location>
        <begin position="353"/>
        <end position="375"/>
    </location>
</feature>
<accession>A0A4Q7PKU1</accession>
<reference evidence="8 9" key="1">
    <citation type="submission" date="2019-02" db="EMBL/GenBank/DDBJ databases">
        <title>Genomic Encyclopedia of Type Strains, Phase IV (KMG-IV): sequencing the most valuable type-strain genomes for metagenomic binning, comparative biology and taxonomic classification.</title>
        <authorList>
            <person name="Goeker M."/>
        </authorList>
    </citation>
    <scope>NUCLEOTIDE SEQUENCE [LARGE SCALE GENOMIC DNA]</scope>
    <source>
        <strain evidence="8 9">DSM 29486</strain>
    </source>
</reference>
<dbReference type="Proteomes" id="UP000292927">
    <property type="component" value="Unassembled WGS sequence"/>
</dbReference>
<feature type="transmembrane region" description="Helical" evidence="6">
    <location>
        <begin position="312"/>
        <end position="333"/>
    </location>
</feature>
<evidence type="ECO:0000256" key="1">
    <source>
        <dbReference type="ARBA" id="ARBA00004651"/>
    </source>
</evidence>
<evidence type="ECO:0000259" key="7">
    <source>
        <dbReference type="Pfam" id="PF02687"/>
    </source>
</evidence>
<evidence type="ECO:0000313" key="9">
    <source>
        <dbReference type="Proteomes" id="UP000292927"/>
    </source>
</evidence>
<keyword evidence="2" id="KW-1003">Cell membrane</keyword>
<dbReference type="GO" id="GO:0005886">
    <property type="term" value="C:plasma membrane"/>
    <property type="evidence" value="ECO:0007669"/>
    <property type="project" value="UniProtKB-SubCell"/>
</dbReference>
<dbReference type="InterPro" id="IPR003838">
    <property type="entry name" value="ABC3_permease_C"/>
</dbReference>
<dbReference type="OrthoDB" id="9812886at2"/>
<comment type="caution">
    <text evidence="8">The sequence shown here is derived from an EMBL/GenBank/DDBJ whole genome shotgun (WGS) entry which is preliminary data.</text>
</comment>
<feature type="transmembrane region" description="Helical" evidence="6">
    <location>
        <begin position="434"/>
        <end position="456"/>
    </location>
</feature>
<keyword evidence="5 6" id="KW-0472">Membrane</keyword>
<dbReference type="EMBL" id="SGXF01000003">
    <property type="protein sequence ID" value="RZT00481.1"/>
    <property type="molecule type" value="Genomic_DNA"/>
</dbReference>
<keyword evidence="3 6" id="KW-0812">Transmembrane</keyword>
<dbReference type="RefSeq" id="WP_130435093.1">
    <property type="nucleotide sequence ID" value="NZ_SGXF01000003.1"/>
</dbReference>
<proteinExistence type="predicted"/>
<protein>
    <submittedName>
        <fullName evidence="8">Putative ABC transport system permease protein</fullName>
    </submittedName>
</protein>
<dbReference type="AlphaFoldDB" id="A0A4Q7PKU1"/>
<dbReference type="PANTHER" id="PTHR30572:SF9">
    <property type="entry name" value="ABC TRANSPORTER PERMEASE PROTEIN"/>
    <property type="match status" value="1"/>
</dbReference>
<evidence type="ECO:0000313" key="8">
    <source>
        <dbReference type="EMBL" id="RZT00481.1"/>
    </source>
</evidence>
<evidence type="ECO:0000256" key="4">
    <source>
        <dbReference type="ARBA" id="ARBA00022989"/>
    </source>
</evidence>
<organism evidence="8 9">
    <name type="scientific">Cuneatibacter caecimuris</name>
    <dbReference type="NCBI Taxonomy" id="1796618"/>
    <lineage>
        <taxon>Bacteria</taxon>
        <taxon>Bacillati</taxon>
        <taxon>Bacillota</taxon>
        <taxon>Clostridia</taxon>
        <taxon>Lachnospirales</taxon>
        <taxon>Lachnospiraceae</taxon>
        <taxon>Cuneatibacter</taxon>
    </lineage>
</organism>
<dbReference type="PANTHER" id="PTHR30572">
    <property type="entry name" value="MEMBRANE COMPONENT OF TRANSPORTER-RELATED"/>
    <property type="match status" value="1"/>
</dbReference>
<evidence type="ECO:0000256" key="3">
    <source>
        <dbReference type="ARBA" id="ARBA00022692"/>
    </source>
</evidence>
<dbReference type="InterPro" id="IPR050250">
    <property type="entry name" value="Macrolide_Exporter_MacB"/>
</dbReference>